<gene>
    <name evidence="8" type="ORF">SAMN04487949_0139</name>
</gene>
<evidence type="ECO:0000256" key="7">
    <source>
        <dbReference type="SAM" id="Phobius"/>
    </source>
</evidence>
<dbReference type="EMBL" id="FNHL01000001">
    <property type="protein sequence ID" value="SDL90950.1"/>
    <property type="molecule type" value="Genomic_DNA"/>
</dbReference>
<feature type="transmembrane region" description="Helical" evidence="7">
    <location>
        <begin position="216"/>
        <end position="243"/>
    </location>
</feature>
<evidence type="ECO:0000256" key="1">
    <source>
        <dbReference type="ARBA" id="ARBA00004141"/>
    </source>
</evidence>
<comment type="subcellular location">
    <subcellularLocation>
        <location evidence="1">Membrane</location>
        <topology evidence="1">Multi-pass membrane protein</topology>
    </subcellularLocation>
</comment>
<proteinExistence type="inferred from homology"/>
<feature type="transmembrane region" description="Helical" evidence="7">
    <location>
        <begin position="250"/>
        <end position="267"/>
    </location>
</feature>
<protein>
    <submittedName>
        <fullName evidence="8">Predicted PurR-regulated permease PerM</fullName>
    </submittedName>
</protein>
<organism evidence="8 9">
    <name type="scientific">Halogranum gelatinilyticum</name>
    <dbReference type="NCBI Taxonomy" id="660521"/>
    <lineage>
        <taxon>Archaea</taxon>
        <taxon>Methanobacteriati</taxon>
        <taxon>Methanobacteriota</taxon>
        <taxon>Stenosarchaea group</taxon>
        <taxon>Halobacteria</taxon>
        <taxon>Halobacteriales</taxon>
        <taxon>Haloferacaceae</taxon>
    </lineage>
</organism>
<dbReference type="InterPro" id="IPR002549">
    <property type="entry name" value="AI-2E-like"/>
</dbReference>
<comment type="similarity">
    <text evidence="2">Belongs to the autoinducer-2 exporter (AI-2E) (TC 2.A.86) family.</text>
</comment>
<dbReference type="OrthoDB" id="137390at2157"/>
<feature type="transmembrane region" description="Helical" evidence="7">
    <location>
        <begin position="60"/>
        <end position="83"/>
    </location>
</feature>
<dbReference type="PANTHER" id="PTHR21716">
    <property type="entry name" value="TRANSMEMBRANE PROTEIN"/>
    <property type="match status" value="1"/>
</dbReference>
<feature type="transmembrane region" description="Helical" evidence="7">
    <location>
        <begin position="129"/>
        <end position="152"/>
    </location>
</feature>
<keyword evidence="4 7" id="KW-1133">Transmembrane helix</keyword>
<feature type="transmembrane region" description="Helical" evidence="7">
    <location>
        <begin position="7"/>
        <end position="40"/>
    </location>
</feature>
<accession>A0A1G9NX44</accession>
<keyword evidence="3 7" id="KW-0812">Transmembrane</keyword>
<evidence type="ECO:0000256" key="5">
    <source>
        <dbReference type="ARBA" id="ARBA00023136"/>
    </source>
</evidence>
<feature type="transmembrane region" description="Helical" evidence="7">
    <location>
        <begin position="287"/>
        <end position="315"/>
    </location>
</feature>
<feature type="region of interest" description="Disordered" evidence="6">
    <location>
        <begin position="328"/>
        <end position="357"/>
    </location>
</feature>
<feature type="transmembrane region" description="Helical" evidence="7">
    <location>
        <begin position="186"/>
        <end position="210"/>
    </location>
</feature>
<sequence>MKASRQYVLGGLVVFTAVVAAALLSGVLGTVFFAITVAYLLLPLRHQLTARGLSPRVASLLATLAAFLATVVLATPLVVILAVRLDGVIAVLESVPDEILVELFGFTYSVTLDEVSAVLVGFGRSVARTVATAAPVLLIKLMLFGLLVYSLVYHQAEARAAMLALVPAEYHDVAEALDRRTRETLFAIYVLQAATAVGTFLIALPIFFLLGYDFPLTLATIAAVLQFIPVVGPSVLLAVLAGWHVVVGDIVQAILVFVAGGVLIASLPDLLIRPRLARETANLPGSLYFIGFVGGVLSLGPIGFIAGPLAVALVVELTNLLAAELDPAQSAPSAPSTPTTPTEPDAGTGSESTETTE</sequence>
<reference evidence="9" key="1">
    <citation type="submission" date="2016-10" db="EMBL/GenBank/DDBJ databases">
        <authorList>
            <person name="Varghese N."/>
            <person name="Submissions S."/>
        </authorList>
    </citation>
    <scope>NUCLEOTIDE SEQUENCE [LARGE SCALE GENOMIC DNA]</scope>
    <source>
        <strain evidence="9">CGMCC 1.10119</strain>
    </source>
</reference>
<dbReference type="PANTHER" id="PTHR21716:SF4">
    <property type="entry name" value="TRANSMEMBRANE PROTEIN 245"/>
    <property type="match status" value="1"/>
</dbReference>
<name>A0A1G9NX44_9EURY</name>
<dbReference type="AlphaFoldDB" id="A0A1G9NX44"/>
<evidence type="ECO:0000256" key="3">
    <source>
        <dbReference type="ARBA" id="ARBA00022692"/>
    </source>
</evidence>
<dbReference type="Pfam" id="PF01594">
    <property type="entry name" value="AI-2E_transport"/>
    <property type="match status" value="1"/>
</dbReference>
<dbReference type="Proteomes" id="UP000199451">
    <property type="component" value="Unassembled WGS sequence"/>
</dbReference>
<keyword evidence="5 7" id="KW-0472">Membrane</keyword>
<evidence type="ECO:0000313" key="8">
    <source>
        <dbReference type="EMBL" id="SDL90950.1"/>
    </source>
</evidence>
<evidence type="ECO:0000313" key="9">
    <source>
        <dbReference type="Proteomes" id="UP000199451"/>
    </source>
</evidence>
<evidence type="ECO:0000256" key="4">
    <source>
        <dbReference type="ARBA" id="ARBA00022989"/>
    </source>
</evidence>
<dbReference type="RefSeq" id="WP_089693081.1">
    <property type="nucleotide sequence ID" value="NZ_FNHL01000001.1"/>
</dbReference>
<evidence type="ECO:0000256" key="2">
    <source>
        <dbReference type="ARBA" id="ARBA00009773"/>
    </source>
</evidence>
<evidence type="ECO:0000256" key="6">
    <source>
        <dbReference type="SAM" id="MobiDB-lite"/>
    </source>
</evidence>
<dbReference type="GO" id="GO:0016020">
    <property type="term" value="C:membrane"/>
    <property type="evidence" value="ECO:0007669"/>
    <property type="project" value="UniProtKB-SubCell"/>
</dbReference>
<keyword evidence="9" id="KW-1185">Reference proteome</keyword>
<dbReference type="STRING" id="660521.SAMN04487949_0139"/>